<organism evidence="4">
    <name type="scientific">Mytilinidion resinicola</name>
    <dbReference type="NCBI Taxonomy" id="574789"/>
    <lineage>
        <taxon>Eukaryota</taxon>
        <taxon>Fungi</taxon>
        <taxon>Dikarya</taxon>
        <taxon>Ascomycota</taxon>
        <taxon>Pezizomycotina</taxon>
        <taxon>Dothideomycetes</taxon>
        <taxon>Pleosporomycetidae</taxon>
        <taxon>Mytilinidiales</taxon>
        <taxon>Mytilinidiaceae</taxon>
        <taxon>Mytilinidion</taxon>
    </lineage>
</organism>
<comment type="cofactor">
    <cofactor evidence="1">
        <name>a divalent metal cation</name>
        <dbReference type="ChEBI" id="CHEBI:60240"/>
    </cofactor>
    <text evidence="1">Binds 1 divalent metal cation per subunit.</text>
</comment>
<evidence type="ECO:0000256" key="1">
    <source>
        <dbReference type="HAMAP-Rule" id="MF_03179"/>
    </source>
</evidence>
<keyword evidence="1" id="KW-0496">Mitochondrion</keyword>
<feature type="domain" description="Gcp-like" evidence="3">
    <location>
        <begin position="396"/>
        <end position="527"/>
    </location>
</feature>
<reference evidence="6" key="2">
    <citation type="submission" date="2020-04" db="EMBL/GenBank/DDBJ databases">
        <authorList>
            <consortium name="NCBI Genome Project"/>
        </authorList>
    </citation>
    <scope>NUCLEOTIDE SEQUENCE</scope>
    <source>
        <strain evidence="6">CBS 304.34</strain>
    </source>
</reference>
<comment type="similarity">
    <text evidence="1">Belongs to the KAE1 / TsaD family.</text>
</comment>
<keyword evidence="1" id="KW-0819">tRNA processing</keyword>
<dbReference type="AlphaFoldDB" id="A0A6A6Z351"/>
<gene>
    <name evidence="4 6" type="ORF">BDZ99DRAFT_191473</name>
</gene>
<dbReference type="OrthoDB" id="10259622at2759"/>
<dbReference type="Pfam" id="PF00814">
    <property type="entry name" value="TsaD"/>
    <property type="match status" value="2"/>
</dbReference>
<dbReference type="HAMAP" id="MF_01445">
    <property type="entry name" value="TsaD"/>
    <property type="match status" value="1"/>
</dbReference>
<dbReference type="InterPro" id="IPR000905">
    <property type="entry name" value="Gcp-like_dom"/>
</dbReference>
<dbReference type="GeneID" id="54454042"/>
<dbReference type="InterPro" id="IPR022450">
    <property type="entry name" value="TsaD"/>
</dbReference>
<evidence type="ECO:0000313" key="5">
    <source>
        <dbReference type="Proteomes" id="UP000504636"/>
    </source>
</evidence>
<dbReference type="PANTHER" id="PTHR11735:SF6">
    <property type="entry name" value="TRNA N6-ADENOSINE THREONYLCARBAMOYLTRANSFERASE, MITOCHONDRIAL"/>
    <property type="match status" value="1"/>
</dbReference>
<dbReference type="Gene3D" id="3.30.420.40">
    <property type="match status" value="2"/>
</dbReference>
<feature type="region of interest" description="Disordered" evidence="2">
    <location>
        <begin position="128"/>
        <end position="164"/>
    </location>
</feature>
<dbReference type="GO" id="GO:0046872">
    <property type="term" value="F:metal ion binding"/>
    <property type="evidence" value="ECO:0007669"/>
    <property type="project" value="UniProtKB-KW"/>
</dbReference>
<evidence type="ECO:0000313" key="4">
    <source>
        <dbReference type="EMBL" id="KAF2815159.1"/>
    </source>
</evidence>
<reference evidence="6" key="3">
    <citation type="submission" date="2025-04" db="UniProtKB">
        <authorList>
            <consortium name="RefSeq"/>
        </authorList>
    </citation>
    <scope>IDENTIFICATION</scope>
    <source>
        <strain evidence="6">CBS 304.34</strain>
    </source>
</reference>
<dbReference type="EMBL" id="MU003694">
    <property type="protein sequence ID" value="KAF2815159.1"/>
    <property type="molecule type" value="Genomic_DNA"/>
</dbReference>
<proteinExistence type="inferred from homology"/>
<comment type="function">
    <text evidence="1">Required for the formation of a threonylcarbamoyl group on adenosine at position 37 (t(6)A37) in mitochondrial tRNAs that read codons beginning with adenine. Probably involved in the transfer of the threonylcarbamoyl moiety of threonylcarbamoyl-AMP (TC-AMP) to the N6 group of A37. Involved in mitochondrial genome maintenance.</text>
</comment>
<reference evidence="4 6" key="1">
    <citation type="journal article" date="2020" name="Stud. Mycol.">
        <title>101 Dothideomycetes genomes: a test case for predicting lifestyles and emergence of pathogens.</title>
        <authorList>
            <person name="Haridas S."/>
            <person name="Albert R."/>
            <person name="Binder M."/>
            <person name="Bloem J."/>
            <person name="Labutti K."/>
            <person name="Salamov A."/>
            <person name="Andreopoulos B."/>
            <person name="Baker S."/>
            <person name="Barry K."/>
            <person name="Bills G."/>
            <person name="Bluhm B."/>
            <person name="Cannon C."/>
            <person name="Castanera R."/>
            <person name="Culley D."/>
            <person name="Daum C."/>
            <person name="Ezra D."/>
            <person name="Gonzalez J."/>
            <person name="Henrissat B."/>
            <person name="Kuo A."/>
            <person name="Liang C."/>
            <person name="Lipzen A."/>
            <person name="Lutzoni F."/>
            <person name="Magnuson J."/>
            <person name="Mondo S."/>
            <person name="Nolan M."/>
            <person name="Ohm R."/>
            <person name="Pangilinan J."/>
            <person name="Park H.-J."/>
            <person name="Ramirez L."/>
            <person name="Alfaro M."/>
            <person name="Sun H."/>
            <person name="Tritt A."/>
            <person name="Yoshinaga Y."/>
            <person name="Zwiers L.-H."/>
            <person name="Turgeon B."/>
            <person name="Goodwin S."/>
            <person name="Spatafora J."/>
            <person name="Crous P."/>
            <person name="Grigoriev I."/>
        </authorList>
    </citation>
    <scope>NUCLEOTIDE SEQUENCE</scope>
    <source>
        <strain evidence="4 6">CBS 304.34</strain>
    </source>
</reference>
<protein>
    <recommendedName>
        <fullName evidence="3">Gcp-like domain-containing protein</fullName>
    </recommendedName>
</protein>
<comment type="subcellular location">
    <subcellularLocation>
        <location evidence="1">Mitochondrion</location>
    </subcellularLocation>
</comment>
<dbReference type="InterPro" id="IPR017860">
    <property type="entry name" value="Peptidase_M22_CS"/>
</dbReference>
<evidence type="ECO:0000313" key="6">
    <source>
        <dbReference type="RefSeq" id="XP_033582123.1"/>
    </source>
</evidence>
<feature type="compositionally biased region" description="Basic and acidic residues" evidence="2">
    <location>
        <begin position="134"/>
        <end position="150"/>
    </location>
</feature>
<feature type="domain" description="Gcp-like" evidence="3">
    <location>
        <begin position="157"/>
        <end position="278"/>
    </location>
</feature>
<accession>A0A6A6Z351</accession>
<name>A0A6A6Z351_9PEZI</name>
<dbReference type="PROSITE" id="PS01016">
    <property type="entry name" value="GLYCOPROTEASE"/>
    <property type="match status" value="1"/>
</dbReference>
<comment type="catalytic activity">
    <reaction evidence="1">
        <text>L-threonylcarbamoyladenylate + adenosine(37) in tRNA = N(6)-L-threonylcarbamoyladenosine(37) in tRNA + AMP + H(+)</text>
        <dbReference type="Rhea" id="RHEA:37059"/>
        <dbReference type="Rhea" id="RHEA-COMP:10162"/>
        <dbReference type="Rhea" id="RHEA-COMP:10163"/>
        <dbReference type="ChEBI" id="CHEBI:15378"/>
        <dbReference type="ChEBI" id="CHEBI:73682"/>
        <dbReference type="ChEBI" id="CHEBI:74411"/>
        <dbReference type="ChEBI" id="CHEBI:74418"/>
        <dbReference type="ChEBI" id="CHEBI:456215"/>
        <dbReference type="EC" id="2.3.1.234"/>
    </reaction>
</comment>
<evidence type="ECO:0000259" key="3">
    <source>
        <dbReference type="Pfam" id="PF00814"/>
    </source>
</evidence>
<keyword evidence="1" id="KW-0479">Metal-binding</keyword>
<dbReference type="RefSeq" id="XP_033582123.1">
    <property type="nucleotide sequence ID" value="XM_033713149.1"/>
</dbReference>
<keyword evidence="1" id="KW-0012">Acyltransferase</keyword>
<dbReference type="SUPFAM" id="SSF53067">
    <property type="entry name" value="Actin-like ATPase domain"/>
    <property type="match status" value="2"/>
</dbReference>
<dbReference type="GO" id="GO:0061711">
    <property type="term" value="F:tRNA N(6)-L-threonylcarbamoyladenine synthase activity"/>
    <property type="evidence" value="ECO:0007669"/>
    <property type="project" value="UniProtKB-EC"/>
</dbReference>
<dbReference type="PANTHER" id="PTHR11735">
    <property type="entry name" value="TRNA N6-ADENOSINE THREONYLCARBAMOYLTRANSFERASE"/>
    <property type="match status" value="1"/>
</dbReference>
<comment type="subunit">
    <text evidence="1">Homodimer.</text>
</comment>
<evidence type="ECO:0000256" key="2">
    <source>
        <dbReference type="SAM" id="MobiDB-lite"/>
    </source>
</evidence>
<dbReference type="GO" id="GO:0072670">
    <property type="term" value="P:mitochondrial tRNA threonylcarbamoyladenosine modification"/>
    <property type="evidence" value="ECO:0007669"/>
    <property type="project" value="TreeGrafter"/>
</dbReference>
<keyword evidence="1" id="KW-0808">Transferase</keyword>
<keyword evidence="5" id="KW-1185">Reference proteome</keyword>
<dbReference type="InterPro" id="IPR043129">
    <property type="entry name" value="ATPase_NBD"/>
</dbReference>
<dbReference type="GO" id="GO:0005739">
    <property type="term" value="C:mitochondrion"/>
    <property type="evidence" value="ECO:0007669"/>
    <property type="project" value="UniProtKB-SubCell"/>
</dbReference>
<dbReference type="Proteomes" id="UP000504636">
    <property type="component" value="Unplaced"/>
</dbReference>
<sequence length="562" mass="62045">MFPVSRILAFPPSIRQTLLQTTPKCLLIRHHRTLITLAIETSCDDTAVAVLETRTSSRAIHEGEPRAVLHFHKKITSNSSAFGGVHPLVALESHQVSLADLVNEAIRELPMNNPPYVNGAIINHDFGSEGGPKALRDGKEYQESDPEHPSRAKNKRHPDFISVTRGPGMRSNLCTGIDTAKGLAVAWQIPLVGVHHMQAHALTPRLVAALQPVKSRLSWQHGDTGPRIPEFPFLSVLVSGGHTLLVLSESLTEHRVLASTADIAIGQFLDKVARVVLPKEYLERAEGTMYGALLEKFAFADISEDNVSEQKLKMDPSANVVKDRLWWDGYANYKPPYKMEHTTAGDYLLRRFSDTNVQEYHYDASSNQKKGDSKPVTEWGWRFSPPLSNSAGGAKHNSLEFSFSGLTTAVQRAVKFCFDKTSGKITDVERDADLISLIERKTMAREAMRAAFEHLASRVVLGLHQIKLTNPDLASQLMSCVVSGGVASNGYLRHILASNLAAHGYQSMSMYFPPPSLCTDNAAMIAWAGMEMYEAGFEDGYSIRAIRKWPLENLVNEIPTSG</sequence>